<dbReference type="STRING" id="1123071.SAMN02745181_3628"/>
<evidence type="ECO:0000256" key="1">
    <source>
        <dbReference type="SAM" id="Phobius"/>
    </source>
</evidence>
<dbReference type="InterPro" id="IPR045584">
    <property type="entry name" value="Pilin-like"/>
</dbReference>
<accession>A0A1M6RKT5</accession>
<dbReference type="AlphaFoldDB" id="A0A1M6RKT5"/>
<dbReference type="NCBIfam" id="TIGR02532">
    <property type="entry name" value="IV_pilin_GFxxxE"/>
    <property type="match status" value="1"/>
</dbReference>
<dbReference type="Proteomes" id="UP000184510">
    <property type="component" value="Unassembled WGS sequence"/>
</dbReference>
<keyword evidence="3" id="KW-1185">Reference proteome</keyword>
<name>A0A1M6RKT5_9BACT</name>
<dbReference type="EMBL" id="FQYR01000008">
    <property type="protein sequence ID" value="SHK33054.1"/>
    <property type="molecule type" value="Genomic_DNA"/>
</dbReference>
<dbReference type="InterPro" id="IPR012902">
    <property type="entry name" value="N_methyl_site"/>
</dbReference>
<protein>
    <submittedName>
        <fullName evidence="2">Prepilin-type N-terminal cleavage/methylation domain-containing protein</fullName>
    </submittedName>
</protein>
<dbReference type="Pfam" id="PF07963">
    <property type="entry name" value="N_methyl"/>
    <property type="match status" value="1"/>
</dbReference>
<gene>
    <name evidence="2" type="ORF">SAMN02745181_3628</name>
</gene>
<organism evidence="2 3">
    <name type="scientific">Rubritalea squalenifaciens DSM 18772</name>
    <dbReference type="NCBI Taxonomy" id="1123071"/>
    <lineage>
        <taxon>Bacteria</taxon>
        <taxon>Pseudomonadati</taxon>
        <taxon>Verrucomicrobiota</taxon>
        <taxon>Verrucomicrobiia</taxon>
        <taxon>Verrucomicrobiales</taxon>
        <taxon>Rubritaleaceae</taxon>
        <taxon>Rubritalea</taxon>
    </lineage>
</organism>
<keyword evidence="1" id="KW-0472">Membrane</keyword>
<proteinExistence type="predicted"/>
<keyword evidence="1" id="KW-1133">Transmembrane helix</keyword>
<keyword evidence="1" id="KW-0812">Transmembrane</keyword>
<dbReference type="PROSITE" id="PS00409">
    <property type="entry name" value="PROKAR_NTER_METHYL"/>
    <property type="match status" value="1"/>
</dbReference>
<feature type="transmembrane region" description="Helical" evidence="1">
    <location>
        <begin position="20"/>
        <end position="41"/>
    </location>
</feature>
<reference evidence="2 3" key="1">
    <citation type="submission" date="2016-11" db="EMBL/GenBank/DDBJ databases">
        <authorList>
            <person name="Jaros S."/>
            <person name="Januszkiewicz K."/>
            <person name="Wedrychowicz H."/>
        </authorList>
    </citation>
    <scope>NUCLEOTIDE SEQUENCE [LARGE SCALE GENOMIC DNA]</scope>
    <source>
        <strain evidence="2 3">DSM 18772</strain>
    </source>
</reference>
<dbReference type="OrthoDB" id="195280at2"/>
<dbReference type="RefSeq" id="WP_143185172.1">
    <property type="nucleotide sequence ID" value="NZ_FQYR01000008.1"/>
</dbReference>
<evidence type="ECO:0000313" key="2">
    <source>
        <dbReference type="EMBL" id="SHK33054.1"/>
    </source>
</evidence>
<sequence>MKTPTQFRHFKCKGVTLIELTIVILILLLLVSSAFLGVGYFRDWQKGVAASEDLKEVYAAQRLYLSEHPTVLVTDLTKEKVVPYLPDGAADFPVVKGLDDQTLTIDITKSPPVFMDGGTVYDPSGSTTDNLWDAGK</sequence>
<dbReference type="InParanoid" id="A0A1M6RKT5"/>
<dbReference type="SUPFAM" id="SSF54523">
    <property type="entry name" value="Pili subunits"/>
    <property type="match status" value="1"/>
</dbReference>
<evidence type="ECO:0000313" key="3">
    <source>
        <dbReference type="Proteomes" id="UP000184510"/>
    </source>
</evidence>